<dbReference type="PANTHER" id="PTHR12931:SF3">
    <property type="entry name" value="UBIQUITIN THIOESTERASE OTUB2"/>
    <property type="match status" value="1"/>
</dbReference>
<comment type="caution">
    <text evidence="8">The sequence shown here is derived from an EMBL/GenBank/DDBJ whole genome shotgun (WGS) entry which is preliminary data.</text>
</comment>
<dbReference type="GO" id="GO:0043130">
    <property type="term" value="F:ubiquitin binding"/>
    <property type="evidence" value="ECO:0007669"/>
    <property type="project" value="TreeGrafter"/>
</dbReference>
<evidence type="ECO:0000313" key="8">
    <source>
        <dbReference type="EMBL" id="KAF6131913.1"/>
    </source>
</evidence>
<evidence type="ECO:0000256" key="7">
    <source>
        <dbReference type="SAM" id="MobiDB-lite"/>
    </source>
</evidence>
<proteinExistence type="predicted"/>
<dbReference type="GO" id="GO:0071108">
    <property type="term" value="P:protein K48-linked deubiquitination"/>
    <property type="evidence" value="ECO:0007669"/>
    <property type="project" value="TreeGrafter"/>
</dbReference>
<evidence type="ECO:0000313" key="9">
    <source>
        <dbReference type="Proteomes" id="UP000664940"/>
    </source>
</evidence>
<dbReference type="Gene3D" id="1.20.1300.20">
    <property type="entry name" value="Peptidase C65 Otubain, subdomain 2"/>
    <property type="match status" value="1"/>
</dbReference>
<evidence type="ECO:0000256" key="2">
    <source>
        <dbReference type="ARBA" id="ARBA00012759"/>
    </source>
</evidence>
<dbReference type="GO" id="GO:0035871">
    <property type="term" value="P:protein K11-linked deubiquitination"/>
    <property type="evidence" value="ECO:0007669"/>
    <property type="project" value="TreeGrafter"/>
</dbReference>
<dbReference type="InterPro" id="IPR042468">
    <property type="entry name" value="Peptidase_C65_otubain_sub1"/>
</dbReference>
<gene>
    <name evidence="8" type="ORF">HJG60_014440</name>
</gene>
<keyword evidence="3" id="KW-0645">Protease</keyword>
<protein>
    <recommendedName>
        <fullName evidence="2">ubiquitinyl hydrolase 1</fullName>
        <ecNumber evidence="2">3.4.19.12</ecNumber>
    </recommendedName>
</protein>
<evidence type="ECO:0000256" key="1">
    <source>
        <dbReference type="ARBA" id="ARBA00000707"/>
    </source>
</evidence>
<evidence type="ECO:0000256" key="3">
    <source>
        <dbReference type="ARBA" id="ARBA00022670"/>
    </source>
</evidence>
<sequence length="265" mass="29563">MSETSFNLISEKCDILSILRDHPENRIYQRKIQELSKMFTAIRKTKGDGNCFYRALGYSYLESLLGKSRETLKFKERVLQTPNDLLAAGFEEHRFRNFFNACGGAGGEGRLRVQPAEGVQRPERLGQNRAVPAPAHFGLHQEPRRLLPALHRRGDGHQGLLRSRRSSGPRASGPGLQPRAPRLPLLGRLEHRHPGHRGTGAGLRVCSSKGTAEAARGGPARAARTVWLWASRFSPPASDFPSETRGFGRDRDIMKESHLPRDVCC</sequence>
<keyword evidence="4" id="KW-0833">Ubl conjugation pathway</keyword>
<dbReference type="InterPro" id="IPR019400">
    <property type="entry name" value="Peptidase_C65_otubain"/>
</dbReference>
<evidence type="ECO:0000256" key="6">
    <source>
        <dbReference type="ARBA" id="ARBA00022807"/>
    </source>
</evidence>
<dbReference type="Pfam" id="PF10275">
    <property type="entry name" value="Peptidase_C65"/>
    <property type="match status" value="1"/>
</dbReference>
<dbReference type="Gene3D" id="3.30.200.60">
    <property type="entry name" value="Peptidase C65 Otubain, subdomain 1"/>
    <property type="match status" value="1"/>
</dbReference>
<dbReference type="InterPro" id="IPR042467">
    <property type="entry name" value="Peptidase_C65_otubain_sub2"/>
</dbReference>
<dbReference type="EMBL" id="JABVXQ010000001">
    <property type="protein sequence ID" value="KAF6131913.1"/>
    <property type="molecule type" value="Genomic_DNA"/>
</dbReference>
<evidence type="ECO:0000256" key="5">
    <source>
        <dbReference type="ARBA" id="ARBA00022801"/>
    </source>
</evidence>
<keyword evidence="5" id="KW-0378">Hydrolase</keyword>
<dbReference type="SUPFAM" id="SSF54001">
    <property type="entry name" value="Cysteine proteinases"/>
    <property type="match status" value="1"/>
</dbReference>
<dbReference type="AlphaFoldDB" id="A0A834BFY1"/>
<dbReference type="GO" id="GO:0070536">
    <property type="term" value="P:protein K63-linked deubiquitination"/>
    <property type="evidence" value="ECO:0007669"/>
    <property type="project" value="TreeGrafter"/>
</dbReference>
<dbReference type="Proteomes" id="UP000664940">
    <property type="component" value="Unassembled WGS sequence"/>
</dbReference>
<evidence type="ECO:0000256" key="4">
    <source>
        <dbReference type="ARBA" id="ARBA00022786"/>
    </source>
</evidence>
<organism evidence="8 9">
    <name type="scientific">Phyllostomus discolor</name>
    <name type="common">pale spear-nosed bat</name>
    <dbReference type="NCBI Taxonomy" id="89673"/>
    <lineage>
        <taxon>Eukaryota</taxon>
        <taxon>Metazoa</taxon>
        <taxon>Chordata</taxon>
        <taxon>Craniata</taxon>
        <taxon>Vertebrata</taxon>
        <taxon>Euteleostomi</taxon>
        <taxon>Mammalia</taxon>
        <taxon>Eutheria</taxon>
        <taxon>Laurasiatheria</taxon>
        <taxon>Chiroptera</taxon>
        <taxon>Yangochiroptera</taxon>
        <taxon>Phyllostomidae</taxon>
        <taxon>Phyllostominae</taxon>
        <taxon>Phyllostomus</taxon>
    </lineage>
</organism>
<dbReference type="GO" id="GO:0006508">
    <property type="term" value="P:proteolysis"/>
    <property type="evidence" value="ECO:0007669"/>
    <property type="project" value="UniProtKB-KW"/>
</dbReference>
<dbReference type="InterPro" id="IPR038765">
    <property type="entry name" value="Papain-like_cys_pep_sf"/>
</dbReference>
<dbReference type="GO" id="GO:0005634">
    <property type="term" value="C:nucleus"/>
    <property type="evidence" value="ECO:0007669"/>
    <property type="project" value="TreeGrafter"/>
</dbReference>
<feature type="compositionally biased region" description="Low complexity" evidence="7">
    <location>
        <begin position="168"/>
        <end position="187"/>
    </location>
</feature>
<feature type="region of interest" description="Disordered" evidence="7">
    <location>
        <begin position="155"/>
        <end position="219"/>
    </location>
</feature>
<feature type="compositionally biased region" description="Low complexity" evidence="7">
    <location>
        <begin position="210"/>
        <end position="219"/>
    </location>
</feature>
<accession>A0A834BFY1</accession>
<keyword evidence="6" id="KW-0788">Thiol protease</keyword>
<name>A0A834BFY1_9CHIR</name>
<dbReference type="GO" id="GO:2000780">
    <property type="term" value="P:negative regulation of double-strand break repair"/>
    <property type="evidence" value="ECO:0007669"/>
    <property type="project" value="TreeGrafter"/>
</dbReference>
<dbReference type="GO" id="GO:0004843">
    <property type="term" value="F:cysteine-type deubiquitinase activity"/>
    <property type="evidence" value="ECO:0007669"/>
    <property type="project" value="UniProtKB-EC"/>
</dbReference>
<comment type="catalytic activity">
    <reaction evidence="1">
        <text>Thiol-dependent hydrolysis of ester, thioester, amide, peptide and isopeptide bonds formed by the C-terminal Gly of ubiquitin (a 76-residue protein attached to proteins as an intracellular targeting signal).</text>
        <dbReference type="EC" id="3.4.19.12"/>
    </reaction>
</comment>
<reference evidence="8 9" key="1">
    <citation type="journal article" date="2020" name="Nature">
        <title>Six reference-quality genomes reveal evolution of bat adaptations.</title>
        <authorList>
            <person name="Jebb D."/>
            <person name="Huang Z."/>
            <person name="Pippel M."/>
            <person name="Hughes G.M."/>
            <person name="Lavrichenko K."/>
            <person name="Devanna P."/>
            <person name="Winkler S."/>
            <person name="Jermiin L.S."/>
            <person name="Skirmuntt E.C."/>
            <person name="Katzourakis A."/>
            <person name="Burkitt-Gray L."/>
            <person name="Ray D.A."/>
            <person name="Sullivan K.A.M."/>
            <person name="Roscito J.G."/>
            <person name="Kirilenko B.M."/>
            <person name="Davalos L.M."/>
            <person name="Corthals A.P."/>
            <person name="Power M.L."/>
            <person name="Jones G."/>
            <person name="Ransome R.D."/>
            <person name="Dechmann D.K.N."/>
            <person name="Locatelli A.G."/>
            <person name="Puechmaille S.J."/>
            <person name="Fedrigo O."/>
            <person name="Jarvis E.D."/>
            <person name="Hiller M."/>
            <person name="Vernes S.C."/>
            <person name="Myers E.W."/>
            <person name="Teeling E.C."/>
        </authorList>
    </citation>
    <scope>NUCLEOTIDE SEQUENCE [LARGE SCALE GENOMIC DNA]</scope>
    <source>
        <strain evidence="8">Bat1K_MPI-CBG_1</strain>
    </source>
</reference>
<dbReference type="PANTHER" id="PTHR12931">
    <property type="entry name" value="UBIQUITIN THIOLESTERASE PROTEIN OTUB"/>
    <property type="match status" value="1"/>
</dbReference>
<dbReference type="EC" id="3.4.19.12" evidence="2"/>